<dbReference type="EMBL" id="LSSL01000231">
    <property type="protein sequence ID" value="OLY85113.1"/>
    <property type="molecule type" value="Genomic_DNA"/>
</dbReference>
<name>A0A1R0H7L7_9FUNG</name>
<protein>
    <submittedName>
        <fullName evidence="1">Uncharacterized protein</fullName>
    </submittedName>
</protein>
<evidence type="ECO:0000313" key="2">
    <source>
        <dbReference type="Proteomes" id="UP000187455"/>
    </source>
</evidence>
<proteinExistence type="predicted"/>
<sequence length="226" mass="25442">MISRASNLIKASTSLLNGTSFVILRYSSRSQYRFLNTDSKFIPQHENLNDHKITPVSNPSFLDSDLKTLDLNKNDNTLANTISKITSILNNIIIPSGHTVLKKVSKHYRVDDPEYVQNDDEDKSKNSNSNKLLEIENLTLPTSTPAEQIEEVIKQIKLNNLESNYQIMILLLEAQISIRNLSDALKTLHVFSENSMIPNTGTLETLAKVIDLFIMNNASQNQLGKN</sequence>
<gene>
    <name evidence="1" type="ORF">AYI68_g703</name>
</gene>
<keyword evidence="2" id="KW-1185">Reference proteome</keyword>
<dbReference type="Proteomes" id="UP000187455">
    <property type="component" value="Unassembled WGS sequence"/>
</dbReference>
<reference evidence="1 2" key="1">
    <citation type="journal article" date="2016" name="Mol. Biol. Evol.">
        <title>Genome-Wide Survey of Gut Fungi (Harpellales) Reveals the First Horizontally Transferred Ubiquitin Gene from a Mosquito Host.</title>
        <authorList>
            <person name="Wang Y."/>
            <person name="White M.M."/>
            <person name="Kvist S."/>
            <person name="Moncalvo J.M."/>
        </authorList>
    </citation>
    <scope>NUCLEOTIDE SEQUENCE [LARGE SCALE GENOMIC DNA]</scope>
    <source>
        <strain evidence="1 2">ALG-7-W6</strain>
    </source>
</reference>
<accession>A0A1R0H7L7</accession>
<evidence type="ECO:0000313" key="1">
    <source>
        <dbReference type="EMBL" id="OLY85113.1"/>
    </source>
</evidence>
<dbReference type="AlphaFoldDB" id="A0A1R0H7L7"/>
<comment type="caution">
    <text evidence="1">The sequence shown here is derived from an EMBL/GenBank/DDBJ whole genome shotgun (WGS) entry which is preliminary data.</text>
</comment>
<organism evidence="1 2">
    <name type="scientific">Smittium mucronatum</name>
    <dbReference type="NCBI Taxonomy" id="133383"/>
    <lineage>
        <taxon>Eukaryota</taxon>
        <taxon>Fungi</taxon>
        <taxon>Fungi incertae sedis</taxon>
        <taxon>Zoopagomycota</taxon>
        <taxon>Kickxellomycotina</taxon>
        <taxon>Harpellomycetes</taxon>
        <taxon>Harpellales</taxon>
        <taxon>Legeriomycetaceae</taxon>
        <taxon>Smittium</taxon>
    </lineage>
</organism>